<proteinExistence type="inferred from homology"/>
<dbReference type="SUPFAM" id="SSF102705">
    <property type="entry name" value="NIF3 (NGG1p interacting factor 3)-like"/>
    <property type="match status" value="1"/>
</dbReference>
<keyword evidence="2" id="KW-0479">Metal-binding</keyword>
<evidence type="ECO:0000313" key="4">
    <source>
        <dbReference type="Proteomes" id="UP000789739"/>
    </source>
</evidence>
<sequence length="290" mass="31662">MSTLLRRTKTALEKLAPLSLAEPWDNVGVLVDPPYPRPSASKVFLTIDFTEAVAEEALGDEKVGVVVAYHPPIFRPWKRLEMADVKQRIMMKCIAKGLGIYSPHTAVDACSGGVNDWLSSALGFPGVLKPIVPASNIPEGQETVGSGRIMTFHKPVSLDLIIKEVKQRLDLKYVRVARALRHKEPSSQNISTVGICAGSGASVLSPIKVDLYFTGELSHHEVLAALAQDTSDHSSIVVDRFLSGEHSNTERGYLTKVLKPHLEKLLREDGDDEAVEVVVSSIDRDPLDIV</sequence>
<dbReference type="EMBL" id="CAJVPI010000297">
    <property type="protein sequence ID" value="CAG8515435.1"/>
    <property type="molecule type" value="Genomic_DNA"/>
</dbReference>
<evidence type="ECO:0000256" key="2">
    <source>
        <dbReference type="PIRSR" id="PIRSR602678-1"/>
    </source>
</evidence>
<keyword evidence="4" id="KW-1185">Reference proteome</keyword>
<dbReference type="PANTHER" id="PTHR13799:SF13">
    <property type="entry name" value="NIF3-LIKE PROTEIN 1"/>
    <property type="match status" value="1"/>
</dbReference>
<protein>
    <submittedName>
        <fullName evidence="3">10472_t:CDS:1</fullName>
    </submittedName>
</protein>
<organism evidence="3 4">
    <name type="scientific">Paraglomus brasilianum</name>
    <dbReference type="NCBI Taxonomy" id="144538"/>
    <lineage>
        <taxon>Eukaryota</taxon>
        <taxon>Fungi</taxon>
        <taxon>Fungi incertae sedis</taxon>
        <taxon>Mucoromycota</taxon>
        <taxon>Glomeromycotina</taxon>
        <taxon>Glomeromycetes</taxon>
        <taxon>Paraglomerales</taxon>
        <taxon>Paraglomeraceae</taxon>
        <taxon>Paraglomus</taxon>
    </lineage>
</organism>
<dbReference type="OrthoDB" id="3345469at2759"/>
<dbReference type="NCBIfam" id="TIGR00486">
    <property type="entry name" value="YbgI_SA1388"/>
    <property type="match status" value="1"/>
</dbReference>
<dbReference type="InterPro" id="IPR002678">
    <property type="entry name" value="DUF34/NIF3"/>
</dbReference>
<evidence type="ECO:0000313" key="3">
    <source>
        <dbReference type="EMBL" id="CAG8515435.1"/>
    </source>
</evidence>
<dbReference type="FunFam" id="3.40.1390.30:FF:000001">
    <property type="entry name" value="GTP cyclohydrolase 1 type 2"/>
    <property type="match status" value="1"/>
</dbReference>
<dbReference type="InterPro" id="IPR036069">
    <property type="entry name" value="DUF34/NIF3_sf"/>
</dbReference>
<dbReference type="GO" id="GO:0046872">
    <property type="term" value="F:metal ion binding"/>
    <property type="evidence" value="ECO:0007669"/>
    <property type="project" value="UniProtKB-KW"/>
</dbReference>
<dbReference type="Gene3D" id="3.40.1390.30">
    <property type="entry name" value="NIF3 (NGG1p interacting factor 3)-like"/>
    <property type="match status" value="1"/>
</dbReference>
<reference evidence="3" key="1">
    <citation type="submission" date="2021-06" db="EMBL/GenBank/DDBJ databases">
        <authorList>
            <person name="Kallberg Y."/>
            <person name="Tangrot J."/>
            <person name="Rosling A."/>
        </authorList>
    </citation>
    <scope>NUCLEOTIDE SEQUENCE</scope>
    <source>
        <strain evidence="3">BR232B</strain>
    </source>
</reference>
<dbReference type="AlphaFoldDB" id="A0A9N9A3E4"/>
<name>A0A9N9A3E4_9GLOM</name>
<dbReference type="GO" id="GO:0005739">
    <property type="term" value="C:mitochondrion"/>
    <property type="evidence" value="ECO:0007669"/>
    <property type="project" value="TreeGrafter"/>
</dbReference>
<comment type="similarity">
    <text evidence="1">Belongs to the GTP cyclohydrolase I type 2/NIF3 family.</text>
</comment>
<feature type="binding site" evidence="2">
    <location>
        <position position="246"/>
    </location>
    <ligand>
        <name>a divalent metal cation</name>
        <dbReference type="ChEBI" id="CHEBI:60240"/>
        <label>1</label>
    </ligand>
</feature>
<accession>A0A9N9A3E4</accession>
<dbReference type="Pfam" id="PF01784">
    <property type="entry name" value="DUF34_NIF3"/>
    <property type="match status" value="1"/>
</dbReference>
<feature type="binding site" evidence="2">
    <location>
        <position position="70"/>
    </location>
    <ligand>
        <name>a divalent metal cation</name>
        <dbReference type="ChEBI" id="CHEBI:60240"/>
        <label>1</label>
    </ligand>
</feature>
<comment type="caution">
    <text evidence="3">The sequence shown here is derived from an EMBL/GenBank/DDBJ whole genome shotgun (WGS) entry which is preliminary data.</text>
</comment>
<feature type="binding site" evidence="2">
    <location>
        <position position="250"/>
    </location>
    <ligand>
        <name>a divalent metal cation</name>
        <dbReference type="ChEBI" id="CHEBI:60240"/>
        <label>1</label>
    </ligand>
</feature>
<dbReference type="Proteomes" id="UP000789739">
    <property type="component" value="Unassembled WGS sequence"/>
</dbReference>
<evidence type="ECO:0000256" key="1">
    <source>
        <dbReference type="ARBA" id="ARBA00006964"/>
    </source>
</evidence>
<gene>
    <name evidence="3" type="ORF">PBRASI_LOCUS3340</name>
</gene>
<dbReference type="PANTHER" id="PTHR13799">
    <property type="entry name" value="NGG1 INTERACTING FACTOR 3"/>
    <property type="match status" value="1"/>
</dbReference>
<feature type="binding site" evidence="2">
    <location>
        <position position="108"/>
    </location>
    <ligand>
        <name>a divalent metal cation</name>
        <dbReference type="ChEBI" id="CHEBI:60240"/>
        <label>1</label>
    </ligand>
</feature>